<dbReference type="Gene3D" id="2.60.350.10">
    <property type="entry name" value="Dextranase, N-terminal"/>
    <property type="match status" value="1"/>
</dbReference>
<comment type="caution">
    <text evidence="2">The sequence shown here is derived from an EMBL/GenBank/DDBJ whole genome shotgun (WGS) entry which is preliminary data.</text>
</comment>
<protein>
    <submittedName>
        <fullName evidence="2">Uncharacterized protein</fullName>
    </submittedName>
</protein>
<evidence type="ECO:0000256" key="1">
    <source>
        <dbReference type="SAM" id="SignalP"/>
    </source>
</evidence>
<evidence type="ECO:0000313" key="3">
    <source>
        <dbReference type="Proteomes" id="UP000617628"/>
    </source>
</evidence>
<dbReference type="InterPro" id="IPR035953">
    <property type="entry name" value="Dextranase_N-ter"/>
</dbReference>
<accession>A0A934VMX4</accession>
<dbReference type="AlphaFoldDB" id="A0A934VMX4"/>
<gene>
    <name evidence="2" type="ORF">JIN87_20635</name>
</gene>
<feature type="chain" id="PRO_5037210562" evidence="1">
    <location>
        <begin position="22"/>
        <end position="719"/>
    </location>
</feature>
<dbReference type="EMBL" id="JAENIL010000045">
    <property type="protein sequence ID" value="MBK1879306.1"/>
    <property type="molecule type" value="Genomic_DNA"/>
</dbReference>
<keyword evidence="3" id="KW-1185">Reference proteome</keyword>
<dbReference type="Proteomes" id="UP000617628">
    <property type="component" value="Unassembled WGS sequence"/>
</dbReference>
<dbReference type="InterPro" id="IPR011050">
    <property type="entry name" value="Pectin_lyase_fold/virulence"/>
</dbReference>
<proteinExistence type="predicted"/>
<dbReference type="RefSeq" id="WP_200357519.1">
    <property type="nucleotide sequence ID" value="NZ_JAENIL010000045.1"/>
</dbReference>
<evidence type="ECO:0000313" key="2">
    <source>
        <dbReference type="EMBL" id="MBK1879306.1"/>
    </source>
</evidence>
<dbReference type="SUPFAM" id="SSF51126">
    <property type="entry name" value="Pectin lyase-like"/>
    <property type="match status" value="1"/>
</dbReference>
<dbReference type="Gene3D" id="2.160.20.10">
    <property type="entry name" value="Single-stranded right-handed beta-helix, Pectin lyase-like"/>
    <property type="match status" value="1"/>
</dbReference>
<organism evidence="2 3">
    <name type="scientific">Pelagicoccus mobilis</name>
    <dbReference type="NCBI Taxonomy" id="415221"/>
    <lineage>
        <taxon>Bacteria</taxon>
        <taxon>Pseudomonadati</taxon>
        <taxon>Verrucomicrobiota</taxon>
        <taxon>Opitutia</taxon>
        <taxon>Puniceicoccales</taxon>
        <taxon>Pelagicoccaceae</taxon>
        <taxon>Pelagicoccus</taxon>
    </lineage>
</organism>
<name>A0A934VMX4_9BACT</name>
<feature type="signal peptide" evidence="1">
    <location>
        <begin position="1"/>
        <end position="21"/>
    </location>
</feature>
<dbReference type="InterPro" id="IPR012334">
    <property type="entry name" value="Pectin_lyas_fold"/>
</dbReference>
<keyword evidence="1" id="KW-0732">Signal</keyword>
<sequence>MRPLFTLLFITLHFALHTLHASLVTYPWPETAPKSEYYSAKFLHDGQTTTAFVHGTKPNLNRIPDAVSSEFDDNDGVTGLFEDRSFSFVQFSFTGTIDIEVTKDFGTEASRVEISPKSYGINPYYFDGRTVRFRLTNLDDRIEYLSINYFSDDNRDDGGNGTKHVKHGMVLFADKPESDIPDPDASGTVIYSDEVSNQELAAADIIYFPPGDYDLAKRYPLYDPVEGQKVDLNHNGAQLRYSKNGQAIYAAGGAYIRGGVWAQGKDNLKLYGRGIFTGDDLWWHAIRREGDLRKEAYMNFLGSEDSTFEGIVIVNPTHHTIPSSRRTNIRNLKIIGFASNMDGVRPSEDSFAEELFIRTSDDYDYARGRHTMRNCVFWMPRNGAIGQLGWNNLGTGHTHYDRFYIIHSEAHGDANKRNVGVIGSVLQQGVNLTDNLIENIYGEDGFGVLVHMTIKHEANDEWDRNNPGEIKDFTFRNILLESDFRLNNGERFRNPIKGFEHDGVKAMIRNIRFVNIVAGDTIITQENHAEFFDIDPNTTENITFTTEGTFHTITPSHSSGGSLSPATPTLVTPEGMDRYISVVPDDGYRIKEVSINGIPQGRIQTIHFPKIAADHTVTVEFEPASNDFYEINPDSHPVAETYLWHSSESGRSSQLQLNASPRYEYEVLVSQDLENWSHAKIRANEEALDNPLKPSFSRSLKIDIVETPPFFIKTNRQEK</sequence>
<reference evidence="2" key="1">
    <citation type="submission" date="2021-01" db="EMBL/GenBank/DDBJ databases">
        <title>Modified the classification status of verrucomicrobia.</title>
        <authorList>
            <person name="Feng X."/>
        </authorList>
    </citation>
    <scope>NUCLEOTIDE SEQUENCE</scope>
    <source>
        <strain evidence="2">KCTC 13126</strain>
    </source>
</reference>